<dbReference type="Proteomes" id="UP001151760">
    <property type="component" value="Unassembled WGS sequence"/>
</dbReference>
<sequence length="243" mass="27028">MEPTGTLLMGDEVINTIPARETDEFIKSSVDDFVPIPRESEVTSDSVLECDMPATTPFPPTNNGEADFDINSPLGMSDEPLGDDTKPRSFDVTFSNPLFNFNDDFTLCNDNLLFKEEFKDINIDLLLGEQLYTLSTRDKEIDFNPIRDIEELERLLANDLVLVPRAFDDPLGNSNSMSRSIVGKIDCNRLNTGSITVKSGSNSIVCCIGVKYWAVYKLSLAKLLMLVLVRVSSVLELQFTGHS</sequence>
<feature type="region of interest" description="Disordered" evidence="1">
    <location>
        <begin position="55"/>
        <end position="83"/>
    </location>
</feature>
<protein>
    <recommendedName>
        <fullName evidence="4">Reverse transcriptase domain-containing protein</fullName>
    </recommendedName>
</protein>
<comment type="caution">
    <text evidence="2">The sequence shown here is derived from an EMBL/GenBank/DDBJ whole genome shotgun (WGS) entry which is preliminary data.</text>
</comment>
<gene>
    <name evidence="2" type="ORF">Tco_0890575</name>
</gene>
<dbReference type="EMBL" id="BQNB010013821">
    <property type="protein sequence ID" value="GJT20638.1"/>
    <property type="molecule type" value="Genomic_DNA"/>
</dbReference>
<organism evidence="2 3">
    <name type="scientific">Tanacetum coccineum</name>
    <dbReference type="NCBI Taxonomy" id="301880"/>
    <lineage>
        <taxon>Eukaryota</taxon>
        <taxon>Viridiplantae</taxon>
        <taxon>Streptophyta</taxon>
        <taxon>Embryophyta</taxon>
        <taxon>Tracheophyta</taxon>
        <taxon>Spermatophyta</taxon>
        <taxon>Magnoliopsida</taxon>
        <taxon>eudicotyledons</taxon>
        <taxon>Gunneridae</taxon>
        <taxon>Pentapetalae</taxon>
        <taxon>asterids</taxon>
        <taxon>campanulids</taxon>
        <taxon>Asterales</taxon>
        <taxon>Asteraceae</taxon>
        <taxon>Asteroideae</taxon>
        <taxon>Anthemideae</taxon>
        <taxon>Anthemidinae</taxon>
        <taxon>Tanacetum</taxon>
    </lineage>
</organism>
<evidence type="ECO:0000313" key="3">
    <source>
        <dbReference type="Proteomes" id="UP001151760"/>
    </source>
</evidence>
<name>A0ABQ5C3N3_9ASTR</name>
<proteinExistence type="predicted"/>
<reference evidence="2" key="2">
    <citation type="submission" date="2022-01" db="EMBL/GenBank/DDBJ databases">
        <authorList>
            <person name="Yamashiro T."/>
            <person name="Shiraishi A."/>
            <person name="Satake H."/>
            <person name="Nakayama K."/>
        </authorList>
    </citation>
    <scope>NUCLEOTIDE SEQUENCE</scope>
</reference>
<evidence type="ECO:0000256" key="1">
    <source>
        <dbReference type="SAM" id="MobiDB-lite"/>
    </source>
</evidence>
<evidence type="ECO:0000313" key="2">
    <source>
        <dbReference type="EMBL" id="GJT20638.1"/>
    </source>
</evidence>
<reference evidence="2" key="1">
    <citation type="journal article" date="2022" name="Int. J. Mol. Sci.">
        <title>Draft Genome of Tanacetum Coccineum: Genomic Comparison of Closely Related Tanacetum-Family Plants.</title>
        <authorList>
            <person name="Yamashiro T."/>
            <person name="Shiraishi A."/>
            <person name="Nakayama K."/>
            <person name="Satake H."/>
        </authorList>
    </citation>
    <scope>NUCLEOTIDE SEQUENCE</scope>
</reference>
<evidence type="ECO:0008006" key="4">
    <source>
        <dbReference type="Google" id="ProtNLM"/>
    </source>
</evidence>
<keyword evidence="3" id="KW-1185">Reference proteome</keyword>
<accession>A0ABQ5C3N3</accession>